<reference evidence="1 2" key="1">
    <citation type="submission" date="2015-04" db="EMBL/GenBank/DDBJ databases">
        <title>Complete genome sequence of Sulfurovum lithotrophicum ATCC BAA-797T.</title>
        <authorList>
            <person name="Ahn J."/>
            <person name="Park G."/>
            <person name="Jeon W."/>
            <person name="Jang Y."/>
            <person name="Jang M."/>
            <person name="Lee H."/>
            <person name="Lee H."/>
        </authorList>
    </citation>
    <scope>NUCLEOTIDE SEQUENCE [LARGE SCALE GENOMIC DNA]</scope>
    <source>
        <strain evidence="2">ATCC BAA-797 / 42BKT</strain>
    </source>
</reference>
<proteinExistence type="predicted"/>
<sequence>MADATFIFESNFSVQVSTLKETSFDNKNSIYLCQDESQLVYDFDKIVKEQYPTKQPASYDALLIDGEKVYCIEFKNQKYSEIDREQITKKLTNGKTVLEEIFSDNSVNKREYKFIYCVVYKDGVARWRRGIEKNEVQFGLERYKGEYFDEIYTNDVQWFTHEYKKHFKKELAC</sequence>
<protein>
    <submittedName>
        <fullName evidence="1">Uncharacterized protein</fullName>
    </submittedName>
</protein>
<dbReference type="AlphaFoldDB" id="A0A7U4M2N5"/>
<organism evidence="1 2">
    <name type="scientific">Sulfurovum lithotrophicum</name>
    <dbReference type="NCBI Taxonomy" id="206403"/>
    <lineage>
        <taxon>Bacteria</taxon>
        <taxon>Pseudomonadati</taxon>
        <taxon>Campylobacterota</taxon>
        <taxon>Epsilonproteobacteria</taxon>
        <taxon>Campylobacterales</taxon>
        <taxon>Sulfurovaceae</taxon>
        <taxon>Sulfurovum</taxon>
    </lineage>
</organism>
<evidence type="ECO:0000313" key="1">
    <source>
        <dbReference type="EMBL" id="AKF25564.1"/>
    </source>
</evidence>
<dbReference type="RefSeq" id="WP_046551633.1">
    <property type="nucleotide sequence ID" value="NZ_CP011308.1"/>
</dbReference>
<dbReference type="KEGG" id="slh:YH65_09375"/>
<accession>A0A7U4M2N5</accession>
<reference evidence="2" key="2">
    <citation type="journal article" date="2017" name="Stand. Genomic Sci.">
        <title>Complete genome sequence of the sulfur-oxidizing chemolithoautotrophic Sulfurovum lithotrophicum 42BKTT.</title>
        <authorList>
            <person name="Jeon W."/>
            <person name="Priscilla L."/>
            <person name="Park G."/>
            <person name="Lee H."/>
            <person name="Lee N."/>
            <person name="Lee D."/>
            <person name="Kwon H."/>
            <person name="Ahn I."/>
            <person name="Lee C."/>
            <person name="Lee H."/>
            <person name="Ahn J."/>
        </authorList>
    </citation>
    <scope>NUCLEOTIDE SEQUENCE [LARGE SCALE GENOMIC DNA]</scope>
    <source>
        <strain evidence="2">ATCC BAA-797 / 42BKT</strain>
    </source>
</reference>
<dbReference type="Proteomes" id="UP000034444">
    <property type="component" value="Chromosome"/>
</dbReference>
<name>A0A7U4M2N5_9BACT</name>
<keyword evidence="2" id="KW-1185">Reference proteome</keyword>
<dbReference type="OrthoDB" id="5373159at2"/>
<evidence type="ECO:0000313" key="2">
    <source>
        <dbReference type="Proteomes" id="UP000034444"/>
    </source>
</evidence>
<gene>
    <name evidence="1" type="ORF">YH65_09375</name>
</gene>
<dbReference type="EMBL" id="CP011308">
    <property type="protein sequence ID" value="AKF25564.1"/>
    <property type="molecule type" value="Genomic_DNA"/>
</dbReference>